<gene>
    <name evidence="3" type="ORF">Cpir12675_002484</name>
</gene>
<keyword evidence="1" id="KW-0175">Coiled coil</keyword>
<feature type="coiled-coil region" evidence="1">
    <location>
        <begin position="357"/>
        <end position="392"/>
    </location>
</feature>
<feature type="region of interest" description="Disordered" evidence="2">
    <location>
        <begin position="220"/>
        <end position="252"/>
    </location>
</feature>
<protein>
    <submittedName>
        <fullName evidence="3">Uncharacterized protein</fullName>
    </submittedName>
</protein>
<evidence type="ECO:0000256" key="2">
    <source>
        <dbReference type="SAM" id="MobiDB-lite"/>
    </source>
</evidence>
<sequence>MPAFDEPLITDWTSPLYKLKQTWAACGNDVNSISLACHENHGKPVAIQCRDCHGTIVDRIHRVFQSPPVDAWFSNRPAFLAELDDMFARARTYNLDMQAISNRIKAEKIQWYHDMVTQYPLLIAVLESTHSSDHVARLLGSDNEMAAPSPPPGQPPPPIEFDFGVLSEAVALAIGPPQDRNIGPTEVNQYAALRRASEDEAAKKVALEFFFRKPGAALSKNSGDAEDGMSTTKVSPELGTIGQPTKETTSSLSTFTSITTATPAILSTPSQPIPGTERYAQIYQDSNISIERLMSMIEADLRRTSSNTTPTTHLHGPPDRRRALGLGTATPLTPEQRQRVDQLVRIIDAQGKRTAEISAMRTRMAELQRAKRANEEDAARKKREKVAAEEKRRVEAIQAAEAEVKAKAAAFSSGDKMDIDDPNKIPTRIYDIQPCSSCTAPVDPKLGQSLGCAICVLGTLSGRVVKQTLYCSETCYNKGHEPHVKDAHPCESGSSCIRLALCPTTPSLTGPGPSPTTNGPTTAASPASGGTAAPPTPTTGCSTATTTTSTTQPNGALDSTTAVACLMCDVRLKRNSFFCCLACAKSNKDAHIANFHRDAFADGRGMPKTLVLEDFLAKRLDMYVKGAKMEFAGKR</sequence>
<dbReference type="EMBL" id="JAWDJO010000049">
    <property type="protein sequence ID" value="KAL1897163.1"/>
    <property type="molecule type" value="Genomic_DNA"/>
</dbReference>
<organism evidence="3 4">
    <name type="scientific">Ceratocystis pirilliformis</name>
    <dbReference type="NCBI Taxonomy" id="259994"/>
    <lineage>
        <taxon>Eukaryota</taxon>
        <taxon>Fungi</taxon>
        <taxon>Dikarya</taxon>
        <taxon>Ascomycota</taxon>
        <taxon>Pezizomycotina</taxon>
        <taxon>Sordariomycetes</taxon>
        <taxon>Hypocreomycetidae</taxon>
        <taxon>Microascales</taxon>
        <taxon>Ceratocystidaceae</taxon>
        <taxon>Ceratocystis</taxon>
    </lineage>
</organism>
<accession>A0ABR3ZBF6</accession>
<evidence type="ECO:0000256" key="1">
    <source>
        <dbReference type="SAM" id="Coils"/>
    </source>
</evidence>
<feature type="compositionally biased region" description="Low complexity" evidence="2">
    <location>
        <begin position="508"/>
        <end position="551"/>
    </location>
</feature>
<name>A0ABR3ZBF6_9PEZI</name>
<dbReference type="Proteomes" id="UP001583280">
    <property type="component" value="Unassembled WGS sequence"/>
</dbReference>
<proteinExistence type="predicted"/>
<feature type="region of interest" description="Disordered" evidence="2">
    <location>
        <begin position="304"/>
        <end position="325"/>
    </location>
</feature>
<evidence type="ECO:0000313" key="4">
    <source>
        <dbReference type="Proteomes" id="UP001583280"/>
    </source>
</evidence>
<keyword evidence="4" id="KW-1185">Reference proteome</keyword>
<feature type="region of interest" description="Disordered" evidence="2">
    <location>
        <begin position="508"/>
        <end position="553"/>
    </location>
</feature>
<comment type="caution">
    <text evidence="3">The sequence shown here is derived from an EMBL/GenBank/DDBJ whole genome shotgun (WGS) entry which is preliminary data.</text>
</comment>
<evidence type="ECO:0000313" key="3">
    <source>
        <dbReference type="EMBL" id="KAL1897163.1"/>
    </source>
</evidence>
<reference evidence="3 4" key="1">
    <citation type="journal article" date="2024" name="IMA Fungus">
        <title>IMA Genome - F19 : A genome assembly and annotation guide to empower mycologists, including annotated draft genome sequences of Ceratocystis pirilliformis, Diaporthe australafricana, Fusarium ophioides, Paecilomyces lecythidis, and Sporothrix stenoceras.</title>
        <authorList>
            <person name="Aylward J."/>
            <person name="Wilson A.M."/>
            <person name="Visagie C.M."/>
            <person name="Spraker J."/>
            <person name="Barnes I."/>
            <person name="Buitendag C."/>
            <person name="Ceriani C."/>
            <person name="Del Mar Angel L."/>
            <person name="du Plessis D."/>
            <person name="Fuchs T."/>
            <person name="Gasser K."/>
            <person name="Kramer D."/>
            <person name="Li W."/>
            <person name="Munsamy K."/>
            <person name="Piso A."/>
            <person name="Price J.L."/>
            <person name="Sonnekus B."/>
            <person name="Thomas C."/>
            <person name="van der Nest A."/>
            <person name="van Dijk A."/>
            <person name="van Heerden A."/>
            <person name="van Vuuren N."/>
            <person name="Yilmaz N."/>
            <person name="Duong T.A."/>
            <person name="van der Merwe N.A."/>
            <person name="Wingfield M.J."/>
            <person name="Wingfield B.D."/>
        </authorList>
    </citation>
    <scope>NUCLEOTIDE SEQUENCE [LARGE SCALE GENOMIC DNA]</scope>
    <source>
        <strain evidence="3 4">CMW 12675</strain>
    </source>
</reference>